<protein>
    <submittedName>
        <fullName evidence="1">Uncharacterized protein</fullName>
    </submittedName>
</protein>
<name>A0ABR1Y404_9PEZI</name>
<proteinExistence type="predicted"/>
<comment type="caution">
    <text evidence="1">The sequence shown here is derived from an EMBL/GenBank/DDBJ whole genome shotgun (WGS) entry which is preliminary data.</text>
</comment>
<evidence type="ECO:0000313" key="2">
    <source>
        <dbReference type="Proteomes" id="UP001456524"/>
    </source>
</evidence>
<evidence type="ECO:0000313" key="1">
    <source>
        <dbReference type="EMBL" id="KAK8175919.1"/>
    </source>
</evidence>
<dbReference type="Proteomes" id="UP001456524">
    <property type="component" value="Unassembled WGS sequence"/>
</dbReference>
<organism evidence="1 2">
    <name type="scientific">Phyllosticta citrichinensis</name>
    <dbReference type="NCBI Taxonomy" id="1130410"/>
    <lineage>
        <taxon>Eukaryota</taxon>
        <taxon>Fungi</taxon>
        <taxon>Dikarya</taxon>
        <taxon>Ascomycota</taxon>
        <taxon>Pezizomycotina</taxon>
        <taxon>Dothideomycetes</taxon>
        <taxon>Dothideomycetes incertae sedis</taxon>
        <taxon>Botryosphaeriales</taxon>
        <taxon>Phyllostictaceae</taxon>
        <taxon>Phyllosticta</taxon>
    </lineage>
</organism>
<keyword evidence="2" id="KW-1185">Reference proteome</keyword>
<reference evidence="1 2" key="1">
    <citation type="journal article" date="2022" name="G3 (Bethesda)">
        <title>Enemy or ally: a genomic approach to elucidate the lifestyle of Phyllosticta citrichinaensis.</title>
        <authorList>
            <person name="Buijs V.A."/>
            <person name="Groenewald J.Z."/>
            <person name="Haridas S."/>
            <person name="LaButti K.M."/>
            <person name="Lipzen A."/>
            <person name="Martin F.M."/>
            <person name="Barry K."/>
            <person name="Grigoriev I.V."/>
            <person name="Crous P.W."/>
            <person name="Seidl M.F."/>
        </authorList>
    </citation>
    <scope>NUCLEOTIDE SEQUENCE [LARGE SCALE GENOMIC DNA]</scope>
    <source>
        <strain evidence="1 2">CBS 129764</strain>
    </source>
</reference>
<dbReference type="EMBL" id="JBBWUH010000002">
    <property type="protein sequence ID" value="KAK8175919.1"/>
    <property type="molecule type" value="Genomic_DNA"/>
</dbReference>
<accession>A0ABR1Y404</accession>
<sequence>MVSGGWLEGARAKRKECCATRGWPCSGRGLCSWTWTWTWTWWPADRRSPLRAQVVGPRCKGKFITATIMIPLVSYDSGRMAAGVRHARCICTPNTTWSSGPLSSLTCGTAGEASYAPIGTVYYDSCESQRPPWPTCSPPRPAPAHFRLPT</sequence>
<gene>
    <name evidence="1" type="ORF">IWX90DRAFT_126560</name>
</gene>